<dbReference type="PANTHER" id="PTHR37534">
    <property type="entry name" value="TRANSCRIPTIONAL ACTIVATOR PROTEIN UGA3"/>
    <property type="match status" value="1"/>
</dbReference>
<dbReference type="AlphaFoldDB" id="A0A0B8MY46"/>
<sequence>MNVHPPPRKRMKSGITRVRTGCYTCRRRKVKCDEAKPGCRACSQLGLQCEGYALRYKFCDPQIMNCALGPPAFEPERDSHSQQPLSPTVSGPSNQLSYSSRTRTGPDIDDQTIASHTDARALEENESSAVDSYNSISESGPNTNIVDHLSPPNDTFLDTTTSWLWAATEGFDVRPLSERTARSPHTSDLSSSDESTNLGEYEEPTKIPTMSDAIRPNFNDRAYRSSPLARMSNPSSLSDYYFSQWHNGVVTLLPPVFRDITAEMPEFQPLQNAVLAISAAYVAHLESLIVRTAHRNRKSYYIPQKDHQYKSLQYYNKVIQGIGRCLGMLPQVNSLHVLAALLLSYYFELDSGSFTGGIGHMTVIDRFLSSHGDEIKSHTTGQKLFSTWMSLRSQFVNRYMSSYIPSTSSQSIDTFPLDRMITDGCSHHDSIIIMMCDCKLMSRKIILDYCVARGESRNTGNDSPFDKILSQMALPKSRKESVSQLAAVDDTYVKSLVEHQTRLDEWHSTLELSELPVESYVSQRQDMTGQATTESDALDIFPYKFHTFEAAMNYTYYAQAQLLCSPDVINRLREPEFVMRPFTRKDYPWAELILRITAGLNIADCIYKNTFSTGILPTLISCMVICPRSDVASWIEEWIRKVEDFGVPLESGLPFGIMKRIIRFIINQRENGRDVFLILPLDTEYAEKSALYQSDFKMHVGICAKDIHTGKLYNETMEIPEL</sequence>
<organism evidence="7 8">
    <name type="scientific">Talaromyces pinophilus</name>
    <name type="common">Penicillium pinophilum</name>
    <dbReference type="NCBI Taxonomy" id="128442"/>
    <lineage>
        <taxon>Eukaryota</taxon>
        <taxon>Fungi</taxon>
        <taxon>Dikarya</taxon>
        <taxon>Ascomycota</taxon>
        <taxon>Pezizomycotina</taxon>
        <taxon>Eurotiomycetes</taxon>
        <taxon>Eurotiomycetidae</taxon>
        <taxon>Eurotiales</taxon>
        <taxon>Trichocomaceae</taxon>
        <taxon>Talaromyces</taxon>
        <taxon>Talaromyces sect. Talaromyces</taxon>
    </lineage>
</organism>
<dbReference type="SUPFAM" id="SSF57701">
    <property type="entry name" value="Zn2/Cys6 DNA-binding domain"/>
    <property type="match status" value="1"/>
</dbReference>
<evidence type="ECO:0000256" key="2">
    <source>
        <dbReference type="ARBA" id="ARBA00023125"/>
    </source>
</evidence>
<dbReference type="PROSITE" id="PS00463">
    <property type="entry name" value="ZN2_CY6_FUNGAL_1"/>
    <property type="match status" value="1"/>
</dbReference>
<evidence type="ECO:0000256" key="1">
    <source>
        <dbReference type="ARBA" id="ARBA00023015"/>
    </source>
</evidence>
<evidence type="ECO:0000313" key="8">
    <source>
        <dbReference type="Proteomes" id="UP000053095"/>
    </source>
</evidence>
<evidence type="ECO:0000313" key="7">
    <source>
        <dbReference type="EMBL" id="GAM33683.1"/>
    </source>
</evidence>
<proteinExistence type="predicted"/>
<dbReference type="GO" id="GO:0008270">
    <property type="term" value="F:zinc ion binding"/>
    <property type="evidence" value="ECO:0007669"/>
    <property type="project" value="InterPro"/>
</dbReference>
<name>A0A0B8MY46_TALPI</name>
<gene>
    <name evidence="7" type="ORF">TCE0_011f00770</name>
</gene>
<feature type="domain" description="Zn(2)-C6 fungal-type" evidence="6">
    <location>
        <begin position="21"/>
        <end position="49"/>
    </location>
</feature>
<keyword evidence="2" id="KW-0238">DNA-binding</keyword>
<feature type="region of interest" description="Disordered" evidence="5">
    <location>
        <begin position="74"/>
        <end position="149"/>
    </location>
</feature>
<feature type="region of interest" description="Disordered" evidence="5">
    <location>
        <begin position="176"/>
        <end position="214"/>
    </location>
</feature>
<evidence type="ECO:0000256" key="3">
    <source>
        <dbReference type="ARBA" id="ARBA00023163"/>
    </source>
</evidence>
<feature type="compositionally biased region" description="Polar residues" evidence="5">
    <location>
        <begin position="183"/>
        <end position="198"/>
    </location>
</feature>
<dbReference type="InterPro" id="IPR001138">
    <property type="entry name" value="Zn2Cys6_DnaBD"/>
</dbReference>
<dbReference type="GO" id="GO:0000976">
    <property type="term" value="F:transcription cis-regulatory region binding"/>
    <property type="evidence" value="ECO:0007669"/>
    <property type="project" value="TreeGrafter"/>
</dbReference>
<dbReference type="PROSITE" id="PS50048">
    <property type="entry name" value="ZN2_CY6_FUNGAL_2"/>
    <property type="match status" value="1"/>
</dbReference>
<protein>
    <recommendedName>
        <fullName evidence="6">Zn(2)-C6 fungal-type domain-containing protein</fullName>
    </recommendedName>
</protein>
<accession>A0A0B8MY46</accession>
<reference evidence="8" key="1">
    <citation type="journal article" date="2015" name="Genome Announc.">
        <title>Draft genome sequence of Talaromyces cellulolyticus strain Y-94, a source of lignocellulosic biomass-degrading enzymes.</title>
        <authorList>
            <person name="Fujii T."/>
            <person name="Koike H."/>
            <person name="Sawayama S."/>
            <person name="Yano S."/>
            <person name="Inoue H."/>
        </authorList>
    </citation>
    <scope>NUCLEOTIDE SEQUENCE [LARGE SCALE GENOMIC DNA]</scope>
    <source>
        <strain evidence="8">Y-94</strain>
    </source>
</reference>
<dbReference type="EMBL" id="DF933807">
    <property type="protein sequence ID" value="GAM33683.1"/>
    <property type="molecule type" value="Genomic_DNA"/>
</dbReference>
<dbReference type="SMART" id="SM00066">
    <property type="entry name" value="GAL4"/>
    <property type="match status" value="1"/>
</dbReference>
<dbReference type="GO" id="GO:0005634">
    <property type="term" value="C:nucleus"/>
    <property type="evidence" value="ECO:0007669"/>
    <property type="project" value="TreeGrafter"/>
</dbReference>
<evidence type="ECO:0000256" key="5">
    <source>
        <dbReference type="SAM" id="MobiDB-lite"/>
    </source>
</evidence>
<dbReference type="CDD" id="cd00067">
    <property type="entry name" value="GAL4"/>
    <property type="match status" value="1"/>
</dbReference>
<keyword evidence="3" id="KW-0804">Transcription</keyword>
<feature type="compositionally biased region" description="Polar residues" evidence="5">
    <location>
        <begin position="81"/>
        <end position="103"/>
    </location>
</feature>
<dbReference type="Proteomes" id="UP000053095">
    <property type="component" value="Unassembled WGS sequence"/>
</dbReference>
<dbReference type="InterPro" id="IPR036864">
    <property type="entry name" value="Zn2-C6_fun-type_DNA-bd_sf"/>
</dbReference>
<dbReference type="Pfam" id="PF00172">
    <property type="entry name" value="Zn_clus"/>
    <property type="match status" value="1"/>
</dbReference>
<keyword evidence="8" id="KW-1185">Reference proteome</keyword>
<keyword evidence="4" id="KW-0539">Nucleus</keyword>
<dbReference type="PANTHER" id="PTHR37534:SF49">
    <property type="entry name" value="LYSINE BIOSYNTHESIS REGULATORY PROTEIN LYS14"/>
    <property type="match status" value="1"/>
</dbReference>
<dbReference type="GO" id="GO:0045944">
    <property type="term" value="P:positive regulation of transcription by RNA polymerase II"/>
    <property type="evidence" value="ECO:0007669"/>
    <property type="project" value="TreeGrafter"/>
</dbReference>
<keyword evidence="1" id="KW-0805">Transcription regulation</keyword>
<dbReference type="Gene3D" id="4.10.240.10">
    <property type="entry name" value="Zn(2)-C6 fungal-type DNA-binding domain"/>
    <property type="match status" value="1"/>
</dbReference>
<dbReference type="GO" id="GO:0000981">
    <property type="term" value="F:DNA-binding transcription factor activity, RNA polymerase II-specific"/>
    <property type="evidence" value="ECO:0007669"/>
    <property type="project" value="InterPro"/>
</dbReference>
<evidence type="ECO:0000256" key="4">
    <source>
        <dbReference type="ARBA" id="ARBA00023242"/>
    </source>
</evidence>
<feature type="compositionally biased region" description="Polar residues" evidence="5">
    <location>
        <begin position="127"/>
        <end position="145"/>
    </location>
</feature>
<evidence type="ECO:0000259" key="6">
    <source>
        <dbReference type="PROSITE" id="PS50048"/>
    </source>
</evidence>